<proteinExistence type="predicted"/>
<name>A0A914CKM2_9BILA</name>
<evidence type="ECO:0000313" key="3">
    <source>
        <dbReference type="WBParaSite" id="ACRNAN_scaffold11636.g11070.t1"/>
    </source>
</evidence>
<dbReference type="GO" id="GO:0031123">
    <property type="term" value="P:RNA 3'-end processing"/>
    <property type="evidence" value="ECO:0007669"/>
    <property type="project" value="TreeGrafter"/>
</dbReference>
<dbReference type="Proteomes" id="UP000887540">
    <property type="component" value="Unplaced"/>
</dbReference>
<reference evidence="3" key="1">
    <citation type="submission" date="2022-11" db="UniProtKB">
        <authorList>
            <consortium name="WormBaseParasite"/>
        </authorList>
    </citation>
    <scope>IDENTIFICATION</scope>
</reference>
<accession>A0A914CKM2</accession>
<dbReference type="Pfam" id="PF22600">
    <property type="entry name" value="MTPAP-like_central"/>
    <property type="match status" value="1"/>
</dbReference>
<dbReference type="SUPFAM" id="SSF81631">
    <property type="entry name" value="PAP/OAS1 substrate-binding domain"/>
    <property type="match status" value="1"/>
</dbReference>
<evidence type="ECO:0000259" key="1">
    <source>
        <dbReference type="Pfam" id="PF22600"/>
    </source>
</evidence>
<feature type="domain" description="Poly(A) RNA polymerase mitochondrial-like central palm" evidence="1">
    <location>
        <begin position="186"/>
        <end position="322"/>
    </location>
</feature>
<dbReference type="InterPro" id="IPR054708">
    <property type="entry name" value="MTPAP-like_central"/>
</dbReference>
<dbReference type="AlphaFoldDB" id="A0A914CKM2"/>
<dbReference type="WBParaSite" id="ACRNAN_scaffold11636.g11070.t1">
    <property type="protein sequence ID" value="ACRNAN_scaffold11636.g11070.t1"/>
    <property type="gene ID" value="ACRNAN_scaffold11636.g11070"/>
</dbReference>
<dbReference type="PANTHER" id="PTHR12271">
    <property type="entry name" value="POLY A POLYMERASE CID PAP -RELATED"/>
    <property type="match status" value="1"/>
</dbReference>
<dbReference type="PANTHER" id="PTHR12271:SF12">
    <property type="entry name" value="POLYMERASE NUCLEOTIDYL TRANSFERASE DOMAIN-CONTAINING PROTEIN"/>
    <property type="match status" value="1"/>
</dbReference>
<dbReference type="Gene3D" id="1.10.1410.10">
    <property type="match status" value="1"/>
</dbReference>
<dbReference type="Gene3D" id="3.30.460.10">
    <property type="entry name" value="Beta Polymerase, domain 2"/>
    <property type="match status" value="1"/>
</dbReference>
<dbReference type="SUPFAM" id="SSF81301">
    <property type="entry name" value="Nucleotidyltransferase"/>
    <property type="match status" value="1"/>
</dbReference>
<dbReference type="InterPro" id="IPR043519">
    <property type="entry name" value="NT_sf"/>
</dbReference>
<dbReference type="GO" id="GO:0050265">
    <property type="term" value="F:RNA uridylyltransferase activity"/>
    <property type="evidence" value="ECO:0007669"/>
    <property type="project" value="TreeGrafter"/>
</dbReference>
<keyword evidence="2" id="KW-1185">Reference proteome</keyword>
<sequence>IPRVEVIESIPWDGNVEKNSAQKFTNESLALQAWKMLKEIVLEEAPKDKKIKLKSLPILPTRHHFEKAIQISNDETLKKTFLLFKEFGMNSLHQKSFMKRFERYYAALEDPNDEVLTIRPTRQHIKKAIRYSSSDSDVHNLLSKLTKNDELPYTKNAFMNYFKHSKYIKDDQLLNRVWETVKKVISNERLDERWKLVERIQNQICSKNSKLVPIGSMVTGLATDLNSSDIDLCFVSNESKFLEDFYKYPDFRRFFMKKMADLLELMGKDDPNLEFSQPATFLPDAHTPLVEVSFKNGMSLDIAFPKNDYHSLRNTNLMKLYVAADPRFPQLYLWFRTLLQSLGIRNSKEGLLSSYHVQLLVVHFLQCYMINNPTVLPILCKTHPNLVTNDLKIDEVIERIEDFGVKIQDWKSANTMSVGELAIRLIEYYKNFPVHEDVILIESGRVIKRKQHRASTRLQILDPYSSVTVARSDLIPWAFRDGMKFIHLEMLQGRMIDSFPEFPEAREFQFDPRRALNVDENVQE</sequence>
<organism evidence="2 3">
    <name type="scientific">Acrobeloides nanus</name>
    <dbReference type="NCBI Taxonomy" id="290746"/>
    <lineage>
        <taxon>Eukaryota</taxon>
        <taxon>Metazoa</taxon>
        <taxon>Ecdysozoa</taxon>
        <taxon>Nematoda</taxon>
        <taxon>Chromadorea</taxon>
        <taxon>Rhabditida</taxon>
        <taxon>Tylenchina</taxon>
        <taxon>Cephalobomorpha</taxon>
        <taxon>Cephaloboidea</taxon>
        <taxon>Cephalobidae</taxon>
        <taxon>Acrobeloides</taxon>
    </lineage>
</organism>
<protein>
    <submittedName>
        <fullName evidence="3">Polymerase nucleotidyl transferase domain-containing protein</fullName>
    </submittedName>
</protein>
<evidence type="ECO:0000313" key="2">
    <source>
        <dbReference type="Proteomes" id="UP000887540"/>
    </source>
</evidence>